<keyword evidence="1" id="KW-1133">Transmembrane helix</keyword>
<evidence type="ECO:0000313" key="2">
    <source>
        <dbReference type="EMBL" id="KXB38895.1"/>
    </source>
</evidence>
<evidence type="ECO:0000256" key="1">
    <source>
        <dbReference type="SAM" id="Phobius"/>
    </source>
</evidence>
<protein>
    <submittedName>
        <fullName evidence="2">Uncharacterized protein</fullName>
    </submittedName>
</protein>
<accession>A0A133Y707</accession>
<keyword evidence="1" id="KW-0812">Transmembrane</keyword>
<name>A0A133Y707_9FIRM</name>
<proteinExistence type="predicted"/>
<dbReference type="AlphaFoldDB" id="A0A133Y707"/>
<comment type="caution">
    <text evidence="2">The sequence shown here is derived from an EMBL/GenBank/DDBJ whole genome shotgun (WGS) entry which is preliminary data.</text>
</comment>
<keyword evidence="3" id="KW-1185">Reference proteome</keyword>
<dbReference type="EMBL" id="LSCV01000045">
    <property type="protein sequence ID" value="KXB38895.1"/>
    <property type="molecule type" value="Genomic_DNA"/>
</dbReference>
<organism evidence="2 3">
    <name type="scientific">Amygdalobacter nucleatus</name>
    <dbReference type="NCBI Taxonomy" id="3029274"/>
    <lineage>
        <taxon>Bacteria</taxon>
        <taxon>Bacillati</taxon>
        <taxon>Bacillota</taxon>
        <taxon>Clostridia</taxon>
        <taxon>Eubacteriales</taxon>
        <taxon>Oscillospiraceae</taxon>
        <taxon>Amygdalobacter</taxon>
    </lineage>
</organism>
<dbReference type="Proteomes" id="UP000070080">
    <property type="component" value="Unassembled WGS sequence"/>
</dbReference>
<evidence type="ECO:0000313" key="3">
    <source>
        <dbReference type="Proteomes" id="UP000070080"/>
    </source>
</evidence>
<keyword evidence="1" id="KW-0472">Membrane</keyword>
<sequence>MHSAPHEIGDLIISILGTKLIISNAFSHKFPAESLTIKRAFSPDFLNAYICTLIFNCQIPKSMLKSSKKLKGLNMHKILSVLLAFFILISSFVVRKQEISANDGYTKLPALAVQDLAKFQQSLKSLSQKQLKELTSDMIAISKININLQSDADLRTFQNQIKSLNTRQLNELIAILNVQRKAKTYVNESPILKGIWLAAAQAARAAGYPLSATLVEHSVWGTNYFEHNGIFAAKIKTNSLFKSMLSRVHGSDAFLASEDKDLFYSLHRFEFHIYASRNRVLTITDTFNFDPNAKFGSWFANFVNSWGAIAEDLKALTPISIRIVIDV</sequence>
<gene>
    <name evidence="2" type="ORF">HMPREF1872_01382</name>
</gene>
<feature type="transmembrane region" description="Helical" evidence="1">
    <location>
        <begin position="75"/>
        <end position="94"/>
    </location>
</feature>
<reference evidence="3" key="1">
    <citation type="submission" date="2016-01" db="EMBL/GenBank/DDBJ databases">
        <authorList>
            <person name="Mitreva M."/>
            <person name="Pepin K.H."/>
            <person name="Mihindukulasuriya K.A."/>
            <person name="Fulton R."/>
            <person name="Fronick C."/>
            <person name="O'Laughlin M."/>
            <person name="Miner T."/>
            <person name="Herter B."/>
            <person name="Rosa B.A."/>
            <person name="Cordes M."/>
            <person name="Tomlinson C."/>
            <person name="Wollam A."/>
            <person name="Palsikar V.B."/>
            <person name="Mardis E.R."/>
            <person name="Wilson R.K."/>
        </authorList>
    </citation>
    <scope>NUCLEOTIDE SEQUENCE [LARGE SCALE GENOMIC DNA]</scope>
    <source>
        <strain evidence="3">KA00274</strain>
    </source>
</reference>